<evidence type="ECO:0008006" key="3">
    <source>
        <dbReference type="Google" id="ProtNLM"/>
    </source>
</evidence>
<keyword evidence="2" id="KW-1185">Reference proteome</keyword>
<evidence type="ECO:0000313" key="2">
    <source>
        <dbReference type="Proteomes" id="UP001501496"/>
    </source>
</evidence>
<accession>A0ABP8C1N8</accession>
<organism evidence="1 2">
    <name type="scientific">Postechiella marina</name>
    <dbReference type="NCBI Taxonomy" id="943941"/>
    <lineage>
        <taxon>Bacteria</taxon>
        <taxon>Pseudomonadati</taxon>
        <taxon>Bacteroidota</taxon>
        <taxon>Flavobacteriia</taxon>
        <taxon>Flavobacteriales</taxon>
        <taxon>Flavobacteriaceae</taxon>
        <taxon>Postechiella</taxon>
    </lineage>
</organism>
<dbReference type="Proteomes" id="UP001501496">
    <property type="component" value="Unassembled WGS sequence"/>
</dbReference>
<comment type="caution">
    <text evidence="1">The sequence shown here is derived from an EMBL/GenBank/DDBJ whole genome shotgun (WGS) entry which is preliminary data.</text>
</comment>
<proteinExistence type="predicted"/>
<protein>
    <recommendedName>
        <fullName evidence="3">DNA primase</fullName>
    </recommendedName>
</protein>
<reference evidence="2" key="1">
    <citation type="journal article" date="2019" name="Int. J. Syst. Evol. Microbiol.">
        <title>The Global Catalogue of Microorganisms (GCM) 10K type strain sequencing project: providing services to taxonomists for standard genome sequencing and annotation.</title>
        <authorList>
            <consortium name="The Broad Institute Genomics Platform"/>
            <consortium name="The Broad Institute Genome Sequencing Center for Infectious Disease"/>
            <person name="Wu L."/>
            <person name="Ma J."/>
        </authorList>
    </citation>
    <scope>NUCLEOTIDE SEQUENCE [LARGE SCALE GENOMIC DNA]</scope>
    <source>
        <strain evidence="2">JCM 17630</strain>
    </source>
</reference>
<sequence>MLWLISNNEKLYPHLSESYYFMNFGELNLGGGASFLVHNIKSFIGSGIKNKIIALFDNDTAGLKEMKQLDNLKIPDNIKISRYPDIKLAKSYPTITSDGKKNINGIACSIEMYLGIDVLKNQPIKLKGYENSIGKFQGEILEKKLIQKRFEKKVKNKEIISSEWIEMKELLDLIIRAWQ</sequence>
<name>A0ABP8C1N8_9FLAO</name>
<dbReference type="EMBL" id="BAABCA010000001">
    <property type="protein sequence ID" value="GAA4232115.1"/>
    <property type="molecule type" value="Genomic_DNA"/>
</dbReference>
<gene>
    <name evidence="1" type="ORF">GCM10022291_06100</name>
</gene>
<evidence type="ECO:0000313" key="1">
    <source>
        <dbReference type="EMBL" id="GAA4232115.1"/>
    </source>
</evidence>